<feature type="compositionally biased region" description="Basic residues" evidence="1">
    <location>
        <begin position="251"/>
        <end position="263"/>
    </location>
</feature>
<feature type="compositionally biased region" description="Basic residues" evidence="1">
    <location>
        <begin position="221"/>
        <end position="235"/>
    </location>
</feature>
<proteinExistence type="predicted"/>
<dbReference type="EMBL" id="CATQJL010000112">
    <property type="protein sequence ID" value="CAJ0594498.1"/>
    <property type="molecule type" value="Genomic_DNA"/>
</dbReference>
<feature type="compositionally biased region" description="Basic and acidic residues" evidence="1">
    <location>
        <begin position="210"/>
        <end position="220"/>
    </location>
</feature>
<feature type="compositionally biased region" description="Basic and acidic residues" evidence="1">
    <location>
        <begin position="115"/>
        <end position="125"/>
    </location>
</feature>
<dbReference type="AlphaFoldDB" id="A0AA36LZJ9"/>
<keyword evidence="2" id="KW-0472">Membrane</keyword>
<protein>
    <submittedName>
        <fullName evidence="3">Uncharacterized protein</fullName>
    </submittedName>
</protein>
<comment type="caution">
    <text evidence="3">The sequence shown here is derived from an EMBL/GenBank/DDBJ whole genome shotgun (WGS) entry which is preliminary data.</text>
</comment>
<feature type="region of interest" description="Disordered" evidence="1">
    <location>
        <begin position="200"/>
        <end position="308"/>
    </location>
</feature>
<feature type="compositionally biased region" description="Low complexity" evidence="1">
    <location>
        <begin position="240"/>
        <end position="250"/>
    </location>
</feature>
<name>A0AA36LZJ9_CYLNA</name>
<evidence type="ECO:0000313" key="3">
    <source>
        <dbReference type="EMBL" id="CAJ0594498.1"/>
    </source>
</evidence>
<keyword evidence="2" id="KW-0812">Transmembrane</keyword>
<dbReference type="Proteomes" id="UP001176961">
    <property type="component" value="Unassembled WGS sequence"/>
</dbReference>
<sequence>MSSSLPTTPIGKQQLIDMRAGAILRGHARKSERYLGCPVRLLLTFIVLIKSSLICAWLVREYYFFDFGCSVLPQSFGDELLNRRSLEVLRIPVYPSDSPPVNYLDQEHVDRLKREVQPFRSDPRMKSKRGRKKSNTGDAEGIATTVVSMTNTQLLPAQGDTLRMKTIRNRIEPMSDVSADEDTIEIDIDAPPRVYISKIRRRGQEEEEPEHSVVEVTTEKPKKKKGKGRKKKKKKLEQLSSTSAPTTVSTTKKRKGHRKKHKDKNAIGTEQTKSPRHLFSPPGVPHFTTPRPHQSSFLHGVIDPKDPQFSNRGQIRGYPMHIASRKPTPSTRLSEETRLMWEMDELNYTTYASAPKTTVVTEVKEKENVPTVIQHELPTTEKPTTVAPPLKSFYATHTFSTWKMTESPPTSTTPAPISRVLWIAREEEVEAADYVEAHTPRQEIQREKSTLEQLHEELLTTPPLRPDMASTTPKARPIKHGFDRSLDKAIDEGLLSYPDRDYAPNTRQKDYEDDSSFQLQLSTFSSSAACIARTMFDLWCVCQLMTLFPYFIGVCVAHRSLFVSHLVLDILLLVIGFVYTVTMIVFSIVLYVLVGEMPKETLFQWMLFALVLDAILLLYACLVVISLRCCERIVQSRLSLKAEMPRISDEAQPV</sequence>
<evidence type="ECO:0000313" key="4">
    <source>
        <dbReference type="Proteomes" id="UP001176961"/>
    </source>
</evidence>
<accession>A0AA36LZJ9</accession>
<gene>
    <name evidence="3" type="ORF">CYNAS_LOCUS6481</name>
</gene>
<keyword evidence="4" id="KW-1185">Reference proteome</keyword>
<organism evidence="3 4">
    <name type="scientific">Cylicocyclus nassatus</name>
    <name type="common">Nematode worm</name>
    <dbReference type="NCBI Taxonomy" id="53992"/>
    <lineage>
        <taxon>Eukaryota</taxon>
        <taxon>Metazoa</taxon>
        <taxon>Ecdysozoa</taxon>
        <taxon>Nematoda</taxon>
        <taxon>Chromadorea</taxon>
        <taxon>Rhabditida</taxon>
        <taxon>Rhabditina</taxon>
        <taxon>Rhabditomorpha</taxon>
        <taxon>Strongyloidea</taxon>
        <taxon>Strongylidae</taxon>
        <taxon>Cylicocyclus</taxon>
    </lineage>
</organism>
<feature type="transmembrane region" description="Helical" evidence="2">
    <location>
        <begin position="536"/>
        <end position="558"/>
    </location>
</feature>
<evidence type="ECO:0000256" key="1">
    <source>
        <dbReference type="SAM" id="MobiDB-lite"/>
    </source>
</evidence>
<feature type="transmembrane region" description="Helical" evidence="2">
    <location>
        <begin position="605"/>
        <end position="627"/>
    </location>
</feature>
<reference evidence="3" key="1">
    <citation type="submission" date="2023-07" db="EMBL/GenBank/DDBJ databases">
        <authorList>
            <consortium name="CYATHOMIX"/>
        </authorList>
    </citation>
    <scope>NUCLEOTIDE SEQUENCE</scope>
    <source>
        <strain evidence="3">N/A</strain>
    </source>
</reference>
<keyword evidence="2" id="KW-1133">Transmembrane helix</keyword>
<feature type="transmembrane region" description="Helical" evidence="2">
    <location>
        <begin position="570"/>
        <end position="593"/>
    </location>
</feature>
<evidence type="ECO:0000256" key="2">
    <source>
        <dbReference type="SAM" id="Phobius"/>
    </source>
</evidence>
<feature type="region of interest" description="Disordered" evidence="1">
    <location>
        <begin position="115"/>
        <end position="140"/>
    </location>
</feature>